<keyword evidence="5 13" id="KW-0418">Kinase</keyword>
<dbReference type="PRINTS" id="PR00959">
    <property type="entry name" value="MEVGALKINASE"/>
</dbReference>
<dbReference type="InterPro" id="IPR013750">
    <property type="entry name" value="GHMP_kinase_C_dom"/>
</dbReference>
<dbReference type="RefSeq" id="WP_344228061.1">
    <property type="nucleotide sequence ID" value="NZ_BAAARI010000011.1"/>
</dbReference>
<feature type="domain" description="GHMP kinase N-terminal" evidence="11">
    <location>
        <begin position="94"/>
        <end position="167"/>
    </location>
</feature>
<dbReference type="InterPro" id="IPR014721">
    <property type="entry name" value="Ribsml_uS5_D2-typ_fold_subgr"/>
</dbReference>
<evidence type="ECO:0000313" key="13">
    <source>
        <dbReference type="EMBL" id="GAA2575815.1"/>
    </source>
</evidence>
<evidence type="ECO:0000259" key="12">
    <source>
        <dbReference type="Pfam" id="PF08544"/>
    </source>
</evidence>
<keyword evidence="2" id="KW-0444">Lipid biosynthesis</keyword>
<evidence type="ECO:0000259" key="11">
    <source>
        <dbReference type="Pfam" id="PF00288"/>
    </source>
</evidence>
<dbReference type="SUPFAM" id="SSF54211">
    <property type="entry name" value="Ribosomal protein S5 domain 2-like"/>
    <property type="match status" value="1"/>
</dbReference>
<evidence type="ECO:0000256" key="2">
    <source>
        <dbReference type="ARBA" id="ARBA00022516"/>
    </source>
</evidence>
<dbReference type="PANTHER" id="PTHR43290:SF2">
    <property type="entry name" value="MEVALONATE KINASE"/>
    <property type="match status" value="1"/>
</dbReference>
<protein>
    <submittedName>
        <fullName evidence="13">Mevalonate kinase</fullName>
    </submittedName>
</protein>
<keyword evidence="7" id="KW-0460">Magnesium</keyword>
<keyword evidence="4" id="KW-0547">Nucleotide-binding</keyword>
<feature type="domain" description="GHMP kinase C-terminal" evidence="12">
    <location>
        <begin position="241"/>
        <end position="318"/>
    </location>
</feature>
<evidence type="ECO:0000256" key="3">
    <source>
        <dbReference type="ARBA" id="ARBA00022679"/>
    </source>
</evidence>
<dbReference type="Pfam" id="PF00288">
    <property type="entry name" value="GHMP_kinases_N"/>
    <property type="match status" value="1"/>
</dbReference>
<organism evidence="13 14">
    <name type="scientific">Microbacterium binotii</name>
    <dbReference type="NCBI Taxonomy" id="462710"/>
    <lineage>
        <taxon>Bacteria</taxon>
        <taxon>Bacillati</taxon>
        <taxon>Actinomycetota</taxon>
        <taxon>Actinomycetes</taxon>
        <taxon>Micrococcales</taxon>
        <taxon>Microbacteriaceae</taxon>
        <taxon>Microbacterium</taxon>
    </lineage>
</organism>
<reference evidence="13 14" key="1">
    <citation type="journal article" date="2019" name="Int. J. Syst. Evol. Microbiol.">
        <title>The Global Catalogue of Microorganisms (GCM) 10K type strain sequencing project: providing services to taxonomists for standard genome sequencing and annotation.</title>
        <authorList>
            <consortium name="The Broad Institute Genomics Platform"/>
            <consortium name="The Broad Institute Genome Sequencing Center for Infectious Disease"/>
            <person name="Wu L."/>
            <person name="Ma J."/>
        </authorList>
    </citation>
    <scope>NUCLEOTIDE SEQUENCE [LARGE SCALE GENOMIC DNA]</scope>
    <source>
        <strain evidence="13 14">JCM 16365</strain>
    </source>
</reference>
<feature type="region of interest" description="Disordered" evidence="10">
    <location>
        <begin position="1"/>
        <end position="25"/>
    </location>
</feature>
<evidence type="ECO:0000256" key="9">
    <source>
        <dbReference type="ARBA" id="ARBA00029438"/>
    </source>
</evidence>
<dbReference type="InterPro" id="IPR020568">
    <property type="entry name" value="Ribosomal_Su5_D2-typ_SF"/>
</dbReference>
<comment type="caution">
    <text evidence="13">The sequence shown here is derived from an EMBL/GenBank/DDBJ whole genome shotgun (WGS) entry which is preliminary data.</text>
</comment>
<evidence type="ECO:0000256" key="8">
    <source>
        <dbReference type="ARBA" id="ARBA00023098"/>
    </source>
</evidence>
<dbReference type="PANTHER" id="PTHR43290">
    <property type="entry name" value="MEVALONATE KINASE"/>
    <property type="match status" value="1"/>
</dbReference>
<accession>A0ABN3PAG2</accession>
<evidence type="ECO:0000256" key="1">
    <source>
        <dbReference type="ARBA" id="ARBA00022490"/>
    </source>
</evidence>
<dbReference type="Pfam" id="PF08544">
    <property type="entry name" value="GHMP_kinases_C"/>
    <property type="match status" value="1"/>
</dbReference>
<evidence type="ECO:0000256" key="10">
    <source>
        <dbReference type="SAM" id="MobiDB-lite"/>
    </source>
</evidence>
<dbReference type="GO" id="GO:0016301">
    <property type="term" value="F:kinase activity"/>
    <property type="evidence" value="ECO:0007669"/>
    <property type="project" value="UniProtKB-KW"/>
</dbReference>
<evidence type="ECO:0000256" key="4">
    <source>
        <dbReference type="ARBA" id="ARBA00022741"/>
    </source>
</evidence>
<dbReference type="InterPro" id="IPR006205">
    <property type="entry name" value="Mev_gal_kin"/>
</dbReference>
<keyword evidence="8" id="KW-0443">Lipid metabolism</keyword>
<evidence type="ECO:0000256" key="5">
    <source>
        <dbReference type="ARBA" id="ARBA00022777"/>
    </source>
</evidence>
<dbReference type="Gene3D" id="3.30.70.890">
    <property type="entry name" value="GHMP kinase, C-terminal domain"/>
    <property type="match status" value="1"/>
</dbReference>
<dbReference type="InterPro" id="IPR036554">
    <property type="entry name" value="GHMP_kinase_C_sf"/>
</dbReference>
<dbReference type="SUPFAM" id="SSF55060">
    <property type="entry name" value="GHMP Kinase, C-terminal domain"/>
    <property type="match status" value="1"/>
</dbReference>
<evidence type="ECO:0000256" key="6">
    <source>
        <dbReference type="ARBA" id="ARBA00022840"/>
    </source>
</evidence>
<dbReference type="Proteomes" id="UP001500274">
    <property type="component" value="Unassembled WGS sequence"/>
</dbReference>
<keyword evidence="1" id="KW-0963">Cytoplasm</keyword>
<dbReference type="InterPro" id="IPR006204">
    <property type="entry name" value="GHMP_kinase_N_dom"/>
</dbReference>
<keyword evidence="3" id="KW-0808">Transferase</keyword>
<evidence type="ECO:0000313" key="14">
    <source>
        <dbReference type="Proteomes" id="UP001500274"/>
    </source>
</evidence>
<proteinExistence type="predicted"/>
<dbReference type="NCBIfam" id="TIGR00549">
    <property type="entry name" value="mevalon_kin"/>
    <property type="match status" value="1"/>
</dbReference>
<dbReference type="Gene3D" id="3.30.230.10">
    <property type="match status" value="1"/>
</dbReference>
<keyword evidence="14" id="KW-1185">Reference proteome</keyword>
<name>A0ABN3PAG2_9MICO</name>
<sequence>MTSSSARPARPSDAPATPTPTAAASGRASGKAILLGEHAVVYERPALAIPLSALQVRADVRRSSGPSLLHSALYDGPLAAAPPRLGPTAMAAAAALEVVGATGDSIDLRIESNLPAERGVGSSAAVAAAVVRAVTAAYGIVLDAAEEHEMIQRAERVAHVAPSGLDAHAVRAGAPIWFEGGAVSPVVVAAPLTFVIADTGVAGRTREAVAGVRARHDEDPAGTTALLDELGELTRDARAHLAAGDARSLGAVMDRGHVALDLLGVGDPTLDELAMTARAHGAWGAKLTGGGRGGCILVLARDDESAAEVAGALRAAGAAATWTTTVEATT</sequence>
<evidence type="ECO:0000256" key="7">
    <source>
        <dbReference type="ARBA" id="ARBA00022842"/>
    </source>
</evidence>
<dbReference type="EMBL" id="BAAARI010000011">
    <property type="protein sequence ID" value="GAA2575815.1"/>
    <property type="molecule type" value="Genomic_DNA"/>
</dbReference>
<gene>
    <name evidence="13" type="primary">mvk</name>
    <name evidence="13" type="ORF">GCM10009862_13860</name>
</gene>
<keyword evidence="6" id="KW-0067">ATP-binding</keyword>
<comment type="pathway">
    <text evidence="9">Isoprenoid biosynthesis; isopentenyl diphosphate biosynthesis via mevalonate pathway; isopentenyl diphosphate from (R)-mevalonate: step 1/3.</text>
</comment>